<evidence type="ECO:0000313" key="4">
    <source>
        <dbReference type="Proteomes" id="UP000320857"/>
    </source>
</evidence>
<feature type="transmembrane region" description="Helical" evidence="1">
    <location>
        <begin position="182"/>
        <end position="200"/>
    </location>
</feature>
<dbReference type="EMBL" id="JABJXA010000060">
    <property type="protein sequence ID" value="MBB1259626.1"/>
    <property type="molecule type" value="Genomic_DNA"/>
</dbReference>
<name>A0A5P0YKS4_9ACTN</name>
<sequence length="426" mass="45769">MRAAAVTEPGRLRALGAVLVALLLAFGALTAWQAAERADSTHSVIHGSQPLSANAALIYRSLADANTTAAAGFLAGGEETPEVRERYEKRIGDAARQITKAAAAGERSPEARQRLAELNRRLSVYTGLVETARANNRQELPVGGAYLRHADRLMHEELLPAASALYAAESEQFRRDQRDAHAFPWAALALGVAAVLALLAAQRRHYLRTNRVFNRGLLAATTVAVLLLLWTAGGHLLARHHLDRAERDAARSLQTLNAALVSALQARGDEAMAMVTRGSRDNYEKTYQRQMRRLAGADPQAAEGGLLARAVEQAEDGKGRRLAGAARRDAATWHEQHATVRRLEGSGKYAEAVAMVIGPRDSTGETFDRIDAGLRQAINHEQRQFTAAAERAHRALAPLAAGAAALSLLGAAGAVLGIGRRLAEYR</sequence>
<accession>A0A5P0YKS4</accession>
<dbReference type="EMBL" id="VJYK02000020">
    <property type="protein sequence ID" value="MQS00974.1"/>
    <property type="molecule type" value="Genomic_DNA"/>
</dbReference>
<keyword evidence="1" id="KW-0472">Membrane</keyword>
<organism evidence="3 4">
    <name type="scientific">Streptomyces alkaliterrae</name>
    <dbReference type="NCBI Taxonomy" id="2213162"/>
    <lineage>
        <taxon>Bacteria</taxon>
        <taxon>Bacillati</taxon>
        <taxon>Actinomycetota</taxon>
        <taxon>Actinomycetes</taxon>
        <taxon>Kitasatosporales</taxon>
        <taxon>Streptomycetaceae</taxon>
        <taxon>Streptomyces</taxon>
    </lineage>
</organism>
<feature type="transmembrane region" description="Helical" evidence="1">
    <location>
        <begin position="395"/>
        <end position="418"/>
    </location>
</feature>
<evidence type="ECO:0000313" key="5">
    <source>
        <dbReference type="Proteomes" id="UP000517765"/>
    </source>
</evidence>
<dbReference type="OrthoDB" id="3218196at2"/>
<keyword evidence="4" id="KW-1185">Reference proteome</keyword>
<feature type="transmembrane region" description="Helical" evidence="1">
    <location>
        <begin position="212"/>
        <end position="232"/>
    </location>
</feature>
<gene>
    <name evidence="3" type="ORF">FNX44_003605</name>
    <name evidence="2" type="ORF">H3147_12400</name>
</gene>
<evidence type="ECO:0000313" key="2">
    <source>
        <dbReference type="EMBL" id="MBB1259626.1"/>
    </source>
</evidence>
<proteinExistence type="predicted"/>
<evidence type="ECO:0008006" key="6">
    <source>
        <dbReference type="Google" id="ProtNLM"/>
    </source>
</evidence>
<dbReference type="Proteomes" id="UP000517765">
    <property type="component" value="Unassembled WGS sequence"/>
</dbReference>
<protein>
    <recommendedName>
        <fullName evidence="6">Secreted protein</fullName>
    </recommendedName>
</protein>
<reference evidence="5" key="2">
    <citation type="submission" date="2020-05" db="EMBL/GenBank/DDBJ databases">
        <title>Classification of alakaliphilic streptomycetes isolated from an alkaline soil next to Lonar Crater, India and a proposal for the recognition of Streptomyces alkaliterrae sp. nov.</title>
        <authorList>
            <person name="Golinska P."/>
        </authorList>
    </citation>
    <scope>NUCLEOTIDE SEQUENCE [LARGE SCALE GENOMIC DNA]</scope>
    <source>
        <strain evidence="5">OF8</strain>
    </source>
</reference>
<evidence type="ECO:0000313" key="3">
    <source>
        <dbReference type="EMBL" id="MQS00974.1"/>
    </source>
</evidence>
<reference evidence="2" key="3">
    <citation type="journal article" name="Syst. Appl. Microbiol.">
        <title>Streptomyces alkaliterrae sp. nov., isolated from an alkaline soil, and emended descriptions of Streptomyces alkaliphilus, Streptomyces calidiresistens and Streptomyces durbertensis.</title>
        <authorList>
            <person name="Swiecimska M."/>
            <person name="Golinska P."/>
            <person name="Nouioui I."/>
            <person name="Wypij M."/>
            <person name="Rai M."/>
            <person name="Sangal V."/>
            <person name="Goodfellow M."/>
        </authorList>
    </citation>
    <scope>NUCLEOTIDE SEQUENCE</scope>
    <source>
        <strain evidence="2">OF8</strain>
    </source>
</reference>
<reference evidence="3 4" key="1">
    <citation type="submission" date="2019-10" db="EMBL/GenBank/DDBJ databases">
        <title>Streptomyces sp. nov., a novel actinobacterium isolated from alkaline environment.</title>
        <authorList>
            <person name="Golinska P."/>
        </authorList>
    </citation>
    <scope>NUCLEOTIDE SEQUENCE [LARGE SCALE GENOMIC DNA]</scope>
    <source>
        <strain evidence="3 4">OF1</strain>
    </source>
</reference>
<comment type="caution">
    <text evidence="3">The sequence shown here is derived from an EMBL/GenBank/DDBJ whole genome shotgun (WGS) entry which is preliminary data.</text>
</comment>
<evidence type="ECO:0000256" key="1">
    <source>
        <dbReference type="SAM" id="Phobius"/>
    </source>
</evidence>
<dbReference type="AlphaFoldDB" id="A0A5P0YKS4"/>
<keyword evidence="1" id="KW-1133">Transmembrane helix</keyword>
<dbReference type="Proteomes" id="UP000320857">
    <property type="component" value="Unassembled WGS sequence"/>
</dbReference>
<keyword evidence="1" id="KW-0812">Transmembrane</keyword>